<dbReference type="AlphaFoldDB" id="A0A838XHM5"/>
<keyword evidence="5" id="KW-0547">Nucleotide-binding</keyword>
<evidence type="ECO:0000256" key="5">
    <source>
        <dbReference type="ARBA" id="ARBA00022741"/>
    </source>
</evidence>
<dbReference type="InterPro" id="IPR015855">
    <property type="entry name" value="ABC_transpr_MalK-like"/>
</dbReference>
<comment type="subcellular location">
    <subcellularLocation>
        <location evidence="1">Cell inner membrane</location>
        <topology evidence="1">Peripheral membrane protein</topology>
    </subcellularLocation>
</comment>
<name>A0A838XHM5_9HYPH</name>
<evidence type="ECO:0000256" key="8">
    <source>
        <dbReference type="ARBA" id="ARBA00023136"/>
    </source>
</evidence>
<dbReference type="FunFam" id="3.40.50.300:FF:000042">
    <property type="entry name" value="Maltose/maltodextrin ABC transporter, ATP-binding protein"/>
    <property type="match status" value="1"/>
</dbReference>
<dbReference type="InterPro" id="IPR027417">
    <property type="entry name" value="P-loop_NTPase"/>
</dbReference>
<dbReference type="SMART" id="SM00382">
    <property type="entry name" value="AAA"/>
    <property type="match status" value="1"/>
</dbReference>
<comment type="similarity">
    <text evidence="2">Belongs to the ABC transporter superfamily.</text>
</comment>
<dbReference type="SUPFAM" id="SSF52540">
    <property type="entry name" value="P-loop containing nucleoside triphosphate hydrolases"/>
    <property type="match status" value="1"/>
</dbReference>
<accession>A0A838XHM5</accession>
<evidence type="ECO:0000313" key="11">
    <source>
        <dbReference type="Proteomes" id="UP000559404"/>
    </source>
</evidence>
<dbReference type="PANTHER" id="PTHR43875:SF15">
    <property type="entry name" value="TREHALOSE IMPORT ATP-BINDING PROTEIN SUGC"/>
    <property type="match status" value="1"/>
</dbReference>
<dbReference type="CDD" id="cd03301">
    <property type="entry name" value="ABC_MalK_N"/>
    <property type="match status" value="1"/>
</dbReference>
<dbReference type="GO" id="GO:0055052">
    <property type="term" value="C:ATP-binding cassette (ABC) transporter complex, substrate-binding subunit-containing"/>
    <property type="evidence" value="ECO:0007669"/>
    <property type="project" value="TreeGrafter"/>
</dbReference>
<gene>
    <name evidence="10" type="ORF">H1W37_00415</name>
</gene>
<evidence type="ECO:0000256" key="3">
    <source>
        <dbReference type="ARBA" id="ARBA00022448"/>
    </source>
</evidence>
<protein>
    <submittedName>
        <fullName evidence="10">ABC transporter ATP-binding protein</fullName>
    </submittedName>
</protein>
<evidence type="ECO:0000259" key="9">
    <source>
        <dbReference type="PROSITE" id="PS50893"/>
    </source>
</evidence>
<dbReference type="InterPro" id="IPR003593">
    <property type="entry name" value="AAA+_ATPase"/>
</dbReference>
<keyword evidence="8" id="KW-0472">Membrane</keyword>
<reference evidence="10 11" key="1">
    <citation type="submission" date="2020-07" db="EMBL/GenBank/DDBJ databases">
        <authorList>
            <person name="Li M."/>
        </authorList>
    </citation>
    <scope>NUCLEOTIDE SEQUENCE [LARGE SCALE GENOMIC DNA]</scope>
    <source>
        <strain evidence="10 11">DSM 23284</strain>
    </source>
</reference>
<dbReference type="GO" id="GO:0140359">
    <property type="term" value="F:ABC-type transporter activity"/>
    <property type="evidence" value="ECO:0007669"/>
    <property type="project" value="InterPro"/>
</dbReference>
<evidence type="ECO:0000313" key="10">
    <source>
        <dbReference type="EMBL" id="MBA4610095.1"/>
    </source>
</evidence>
<proteinExistence type="inferred from homology"/>
<evidence type="ECO:0000256" key="6">
    <source>
        <dbReference type="ARBA" id="ARBA00022840"/>
    </source>
</evidence>
<evidence type="ECO:0000256" key="2">
    <source>
        <dbReference type="ARBA" id="ARBA00005417"/>
    </source>
</evidence>
<dbReference type="InterPro" id="IPR003439">
    <property type="entry name" value="ABC_transporter-like_ATP-bd"/>
</dbReference>
<dbReference type="InterPro" id="IPR047641">
    <property type="entry name" value="ABC_transpr_MalK/UgpC-like"/>
</dbReference>
<evidence type="ECO:0000256" key="1">
    <source>
        <dbReference type="ARBA" id="ARBA00004417"/>
    </source>
</evidence>
<keyword evidence="4" id="KW-1003">Cell membrane</keyword>
<dbReference type="Gene3D" id="2.40.50.100">
    <property type="match status" value="1"/>
</dbReference>
<keyword evidence="6 10" id="KW-0067">ATP-binding</keyword>
<dbReference type="GO" id="GO:0005524">
    <property type="term" value="F:ATP binding"/>
    <property type="evidence" value="ECO:0007669"/>
    <property type="project" value="UniProtKB-KW"/>
</dbReference>
<dbReference type="EMBL" id="JACEON010000001">
    <property type="protein sequence ID" value="MBA4610095.1"/>
    <property type="molecule type" value="Genomic_DNA"/>
</dbReference>
<sequence length="421" mass="46264">MIQTKRQTRQRPARPGWAGVCLARRLVGRLTKHTGEPSVSAKVELENIEKSYGATQTLRSASLTIEAGEFMTLVGPSGCGKSTLLRIMAGLQPQSAGEIRIDGTSVDHLRPRERDIAMVFQSYALYPHMSVEQNIGTPLRIRRLPTAARLPVLGRLVPGQRTARRQIQEAVREVADQVEIGHLLPRKPAALSGGQRQRVALARAIIRNPKVFLMDEPLSNLDARLRVTMRGEITSLHRRLGATFIYVTHDQTEAMTMSDRVAVMMDGEIVQCASPQELYTNPQDLRVARFIGSPEINVVSTEETARWTGQPLPDSIAHIAFRPEALDFTPKSAGIGVDARLLRHELLGHDVLVFLQTDQGTEITGRIPAAQWSGLAVADGRIAFTLRPEALLAFAPSGKRAPLPFSPDGMMPADRMLSHAS</sequence>
<feature type="domain" description="ABC transporter" evidence="9">
    <location>
        <begin position="43"/>
        <end position="291"/>
    </location>
</feature>
<dbReference type="PROSITE" id="PS00211">
    <property type="entry name" value="ABC_TRANSPORTER_1"/>
    <property type="match status" value="1"/>
</dbReference>
<evidence type="ECO:0000256" key="4">
    <source>
        <dbReference type="ARBA" id="ARBA00022475"/>
    </source>
</evidence>
<dbReference type="PANTHER" id="PTHR43875">
    <property type="entry name" value="MALTODEXTRIN IMPORT ATP-BINDING PROTEIN MSMX"/>
    <property type="match status" value="1"/>
</dbReference>
<keyword evidence="7" id="KW-1278">Translocase</keyword>
<dbReference type="PROSITE" id="PS50893">
    <property type="entry name" value="ABC_TRANSPORTER_2"/>
    <property type="match status" value="1"/>
</dbReference>
<keyword evidence="11" id="KW-1185">Reference proteome</keyword>
<dbReference type="GO" id="GO:0008643">
    <property type="term" value="P:carbohydrate transport"/>
    <property type="evidence" value="ECO:0007669"/>
    <property type="project" value="InterPro"/>
</dbReference>
<keyword evidence="3" id="KW-0813">Transport</keyword>
<evidence type="ECO:0000256" key="7">
    <source>
        <dbReference type="ARBA" id="ARBA00022967"/>
    </source>
</evidence>
<dbReference type="SUPFAM" id="SSF50331">
    <property type="entry name" value="MOP-like"/>
    <property type="match status" value="1"/>
</dbReference>
<comment type="caution">
    <text evidence="10">The sequence shown here is derived from an EMBL/GenBank/DDBJ whole genome shotgun (WGS) entry which is preliminary data.</text>
</comment>
<dbReference type="InterPro" id="IPR017871">
    <property type="entry name" value="ABC_transporter-like_CS"/>
</dbReference>
<dbReference type="GO" id="GO:0016887">
    <property type="term" value="F:ATP hydrolysis activity"/>
    <property type="evidence" value="ECO:0007669"/>
    <property type="project" value="InterPro"/>
</dbReference>
<dbReference type="Pfam" id="PF00005">
    <property type="entry name" value="ABC_tran"/>
    <property type="match status" value="1"/>
</dbReference>
<dbReference type="Gene3D" id="3.40.50.300">
    <property type="entry name" value="P-loop containing nucleotide triphosphate hydrolases"/>
    <property type="match status" value="1"/>
</dbReference>
<dbReference type="InterPro" id="IPR008995">
    <property type="entry name" value="Mo/tungstate-bd_C_term_dom"/>
</dbReference>
<organism evidence="10 11">
    <name type="scientific">Stappia taiwanensis</name>
    <dbReference type="NCBI Taxonomy" id="992267"/>
    <lineage>
        <taxon>Bacteria</taxon>
        <taxon>Pseudomonadati</taxon>
        <taxon>Pseudomonadota</taxon>
        <taxon>Alphaproteobacteria</taxon>
        <taxon>Hyphomicrobiales</taxon>
        <taxon>Stappiaceae</taxon>
        <taxon>Stappia</taxon>
    </lineage>
</organism>
<dbReference type="Proteomes" id="UP000559404">
    <property type="component" value="Unassembled WGS sequence"/>
</dbReference>
<reference evidence="10 11" key="2">
    <citation type="submission" date="2020-08" db="EMBL/GenBank/DDBJ databases">
        <title>Stappia taiwanensis sp. nov., isolated from a coastal thermal spring.</title>
        <authorList>
            <person name="Kampfer P."/>
        </authorList>
    </citation>
    <scope>NUCLEOTIDE SEQUENCE [LARGE SCALE GENOMIC DNA]</scope>
    <source>
        <strain evidence="10 11">DSM 23284</strain>
    </source>
</reference>